<protein>
    <submittedName>
        <fullName evidence="1">Uncharacterized protein</fullName>
    </submittedName>
</protein>
<evidence type="ECO:0000313" key="2">
    <source>
        <dbReference type="Proteomes" id="UP001396334"/>
    </source>
</evidence>
<evidence type="ECO:0000313" key="1">
    <source>
        <dbReference type="EMBL" id="KAK9046932.1"/>
    </source>
</evidence>
<dbReference type="PANTHER" id="PTHR10992">
    <property type="entry name" value="METHYLESTERASE FAMILY MEMBER"/>
    <property type="match status" value="1"/>
</dbReference>
<name>A0ABR2UB70_9ROSI</name>
<keyword evidence="2" id="KW-1185">Reference proteome</keyword>
<comment type="caution">
    <text evidence="1">The sequence shown here is derived from an EMBL/GenBank/DDBJ whole genome shotgun (WGS) entry which is preliminary data.</text>
</comment>
<reference evidence="1 2" key="1">
    <citation type="journal article" date="2024" name="G3 (Bethesda)">
        <title>Genome assembly of Hibiscus sabdariffa L. provides insights into metabolisms of medicinal natural products.</title>
        <authorList>
            <person name="Kim T."/>
        </authorList>
    </citation>
    <scope>NUCLEOTIDE SEQUENCE [LARGE SCALE GENOMIC DNA]</scope>
    <source>
        <strain evidence="1">TK-2024</strain>
        <tissue evidence="1">Old leaves</tissue>
    </source>
</reference>
<accession>A0ABR2UB70</accession>
<dbReference type="Gene3D" id="3.40.50.1820">
    <property type="entry name" value="alpha/beta hydrolase"/>
    <property type="match status" value="1"/>
</dbReference>
<dbReference type="InterPro" id="IPR029058">
    <property type="entry name" value="AB_hydrolase_fold"/>
</dbReference>
<gene>
    <name evidence="1" type="ORF">V6N11_052801</name>
</gene>
<organism evidence="1 2">
    <name type="scientific">Hibiscus sabdariffa</name>
    <name type="common">roselle</name>
    <dbReference type="NCBI Taxonomy" id="183260"/>
    <lineage>
        <taxon>Eukaryota</taxon>
        <taxon>Viridiplantae</taxon>
        <taxon>Streptophyta</taxon>
        <taxon>Embryophyta</taxon>
        <taxon>Tracheophyta</taxon>
        <taxon>Spermatophyta</taxon>
        <taxon>Magnoliopsida</taxon>
        <taxon>eudicotyledons</taxon>
        <taxon>Gunneridae</taxon>
        <taxon>Pentapetalae</taxon>
        <taxon>rosids</taxon>
        <taxon>malvids</taxon>
        <taxon>Malvales</taxon>
        <taxon>Malvaceae</taxon>
        <taxon>Malvoideae</taxon>
        <taxon>Hibiscus</taxon>
    </lineage>
</organism>
<sequence>MLLRPGPIMALSSARLEGEGESVEKVGRVYIKTMHDNVLKPDQQEAMIKKWLPSQVFALDSDHSPFFSAPFSLFGLLLKVAATSAGFQGSDSGRQYHQVRCKND</sequence>
<dbReference type="EMBL" id="JBBPBN010000001">
    <property type="protein sequence ID" value="KAK9046932.1"/>
    <property type="molecule type" value="Genomic_DNA"/>
</dbReference>
<dbReference type="PANTHER" id="PTHR10992:SF1032">
    <property type="entry name" value="METHYLESTERASE 17"/>
    <property type="match status" value="1"/>
</dbReference>
<proteinExistence type="predicted"/>
<dbReference type="InterPro" id="IPR045889">
    <property type="entry name" value="MES/HNL"/>
</dbReference>
<dbReference type="Proteomes" id="UP001396334">
    <property type="component" value="Unassembled WGS sequence"/>
</dbReference>